<evidence type="ECO:0000313" key="3">
    <source>
        <dbReference type="Proteomes" id="UP001175000"/>
    </source>
</evidence>
<evidence type="ECO:0000256" key="1">
    <source>
        <dbReference type="ARBA" id="ARBA00023002"/>
    </source>
</evidence>
<keyword evidence="3" id="KW-1185">Reference proteome</keyword>
<reference evidence="2" key="1">
    <citation type="submission" date="2023-06" db="EMBL/GenBank/DDBJ databases">
        <title>Genome-scale phylogeny and comparative genomics of the fungal order Sordariales.</title>
        <authorList>
            <consortium name="Lawrence Berkeley National Laboratory"/>
            <person name="Hensen N."/>
            <person name="Bonometti L."/>
            <person name="Westerberg I."/>
            <person name="Brannstrom I.O."/>
            <person name="Guillou S."/>
            <person name="Cros-Aarteil S."/>
            <person name="Calhoun S."/>
            <person name="Haridas S."/>
            <person name="Kuo A."/>
            <person name="Mondo S."/>
            <person name="Pangilinan J."/>
            <person name="Riley R."/>
            <person name="Labutti K."/>
            <person name="Andreopoulos B."/>
            <person name="Lipzen A."/>
            <person name="Chen C."/>
            <person name="Yanf M."/>
            <person name="Daum C."/>
            <person name="Ng V."/>
            <person name="Clum A."/>
            <person name="Steindorff A."/>
            <person name="Ohm R."/>
            <person name="Martin F."/>
            <person name="Silar P."/>
            <person name="Natvig D."/>
            <person name="Lalanne C."/>
            <person name="Gautier V."/>
            <person name="Ament-Velasquez S.L."/>
            <person name="Kruys A."/>
            <person name="Hutchinson M.I."/>
            <person name="Powell A.J."/>
            <person name="Barry K."/>
            <person name="Miller A.N."/>
            <person name="Grigoriev I.V."/>
            <person name="Debuchy R."/>
            <person name="Gladieux P."/>
            <person name="Thoren M.H."/>
            <person name="Johannesson H."/>
        </authorList>
    </citation>
    <scope>NUCLEOTIDE SEQUENCE</scope>
    <source>
        <strain evidence="2">CBS 606.72</strain>
    </source>
</reference>
<name>A0AA40BUS3_9PEZI</name>
<dbReference type="InterPro" id="IPR052228">
    <property type="entry name" value="Sec_Metab_Biosynth_Oxidored"/>
</dbReference>
<organism evidence="2 3">
    <name type="scientific">Immersiella caudata</name>
    <dbReference type="NCBI Taxonomy" id="314043"/>
    <lineage>
        <taxon>Eukaryota</taxon>
        <taxon>Fungi</taxon>
        <taxon>Dikarya</taxon>
        <taxon>Ascomycota</taxon>
        <taxon>Pezizomycotina</taxon>
        <taxon>Sordariomycetes</taxon>
        <taxon>Sordariomycetidae</taxon>
        <taxon>Sordariales</taxon>
        <taxon>Lasiosphaeriaceae</taxon>
        <taxon>Immersiella</taxon>
    </lineage>
</organism>
<dbReference type="Proteomes" id="UP001175000">
    <property type="component" value="Unassembled WGS sequence"/>
</dbReference>
<proteinExistence type="predicted"/>
<comment type="caution">
    <text evidence="2">The sequence shown here is derived from an EMBL/GenBank/DDBJ whole genome shotgun (WGS) entry which is preliminary data.</text>
</comment>
<protein>
    <submittedName>
        <fullName evidence="2">Uncharacterized protein</fullName>
    </submittedName>
</protein>
<feature type="non-terminal residue" evidence="2">
    <location>
        <position position="119"/>
    </location>
</feature>
<dbReference type="PANTHER" id="PTHR47534">
    <property type="entry name" value="YALI0E05731P"/>
    <property type="match status" value="1"/>
</dbReference>
<dbReference type="EMBL" id="JAULSU010000006">
    <property type="protein sequence ID" value="KAK0614404.1"/>
    <property type="molecule type" value="Genomic_DNA"/>
</dbReference>
<gene>
    <name evidence="2" type="ORF">B0T14DRAFT_528459</name>
</gene>
<dbReference type="PANTHER" id="PTHR47534:SF3">
    <property type="entry name" value="ALCOHOL DEHYDROGENASE-LIKE C-TERMINAL DOMAIN-CONTAINING PROTEIN"/>
    <property type="match status" value="1"/>
</dbReference>
<dbReference type="GO" id="GO:0016491">
    <property type="term" value="F:oxidoreductase activity"/>
    <property type="evidence" value="ECO:0007669"/>
    <property type="project" value="UniProtKB-KW"/>
</dbReference>
<dbReference type="InterPro" id="IPR036291">
    <property type="entry name" value="NAD(P)-bd_dom_sf"/>
</dbReference>
<dbReference type="SUPFAM" id="SSF51735">
    <property type="entry name" value="NAD(P)-binding Rossmann-fold domains"/>
    <property type="match status" value="1"/>
</dbReference>
<dbReference type="Gene3D" id="3.40.50.720">
    <property type="entry name" value="NAD(P)-binding Rossmann-like Domain"/>
    <property type="match status" value="1"/>
</dbReference>
<keyword evidence="1" id="KW-0560">Oxidoreductase</keyword>
<accession>A0AA40BUS3</accession>
<sequence length="119" mass="13300">MEFLQLDSTSMRGIKKYTDDFKSSGSKLDLLARSQGIMTVQGCTETPEGIDQKMLLHFYGKQLLIRKLLPILSDAAHVIIVLDGYLGDPSKLIWDDLDLKKSHSIKKAAEHCISMTDGM</sequence>
<evidence type="ECO:0000313" key="2">
    <source>
        <dbReference type="EMBL" id="KAK0614404.1"/>
    </source>
</evidence>
<dbReference type="AlphaFoldDB" id="A0AA40BUS3"/>